<dbReference type="Gene3D" id="3.40.50.2300">
    <property type="match status" value="1"/>
</dbReference>
<dbReference type="SUPFAM" id="SSF52172">
    <property type="entry name" value="CheY-like"/>
    <property type="match status" value="1"/>
</dbReference>
<feature type="modified residue" description="4-aspartylphosphate" evidence="2">
    <location>
        <position position="56"/>
    </location>
</feature>
<dbReference type="Pfam" id="PF08668">
    <property type="entry name" value="HDOD"/>
    <property type="match status" value="1"/>
</dbReference>
<accession>A0A7W7HVF2</accession>
<evidence type="ECO:0000256" key="2">
    <source>
        <dbReference type="PROSITE-ProRule" id="PRU00169"/>
    </source>
</evidence>
<evidence type="ECO:0000313" key="6">
    <source>
        <dbReference type="Proteomes" id="UP000578112"/>
    </source>
</evidence>
<dbReference type="CDD" id="cd17569">
    <property type="entry name" value="REC_HupR-like"/>
    <property type="match status" value="1"/>
</dbReference>
<dbReference type="Gene3D" id="1.10.3210.10">
    <property type="entry name" value="Hypothetical protein af1432"/>
    <property type="match status" value="1"/>
</dbReference>
<dbReference type="InterPro" id="IPR013976">
    <property type="entry name" value="HDOD"/>
</dbReference>
<name>A0A7W7HVF2_9ACTN</name>
<evidence type="ECO:0000256" key="1">
    <source>
        <dbReference type="ARBA" id="ARBA00022553"/>
    </source>
</evidence>
<reference evidence="5 6" key="1">
    <citation type="submission" date="2020-08" db="EMBL/GenBank/DDBJ databases">
        <title>Sequencing the genomes of 1000 actinobacteria strains.</title>
        <authorList>
            <person name="Klenk H.-P."/>
        </authorList>
    </citation>
    <scope>NUCLEOTIDE SEQUENCE [LARGE SCALE GENOMIC DNA]</scope>
    <source>
        <strain evidence="5 6">DSM 43149</strain>
    </source>
</reference>
<dbReference type="Proteomes" id="UP000578112">
    <property type="component" value="Unassembled WGS sequence"/>
</dbReference>
<protein>
    <submittedName>
        <fullName evidence="5">HD-like signal output (HDOD) protein</fullName>
    </submittedName>
</protein>
<evidence type="ECO:0000259" key="4">
    <source>
        <dbReference type="PROSITE" id="PS51833"/>
    </source>
</evidence>
<dbReference type="EMBL" id="JACHNH010000001">
    <property type="protein sequence ID" value="MBB4761490.1"/>
    <property type="molecule type" value="Genomic_DNA"/>
</dbReference>
<feature type="domain" description="Response regulatory" evidence="3">
    <location>
        <begin position="5"/>
        <end position="120"/>
    </location>
</feature>
<dbReference type="AlphaFoldDB" id="A0A7W7HVF2"/>
<dbReference type="PROSITE" id="PS50110">
    <property type="entry name" value="RESPONSE_REGULATORY"/>
    <property type="match status" value="1"/>
</dbReference>
<dbReference type="PANTHER" id="PTHR44591:SF19">
    <property type="entry name" value="TWO-COMPONENT RESPONSE REGULATOR-RELATED"/>
    <property type="match status" value="1"/>
</dbReference>
<comment type="caution">
    <text evidence="5">The sequence shown here is derived from an EMBL/GenBank/DDBJ whole genome shotgun (WGS) entry which is preliminary data.</text>
</comment>
<dbReference type="RefSeq" id="WP_184991917.1">
    <property type="nucleotide sequence ID" value="NZ_BOMK01000001.1"/>
</dbReference>
<keyword evidence="6" id="KW-1185">Reference proteome</keyword>
<sequence length="395" mass="41768">MTKPKVLFVDDEPRILDGLRRSLRGKRTEWDMSFAPGGEPAIELLAGANHDVIVSDMRMPGMDGAELLTRVSTQYPEVARVVLSGQAEAKAAIRVAICGHRFLTKPTEPETLTGVIDQLIVKTSRAHGSQARRIAGTARALPTLPEQVAELSAALTEQDCDAGRLPNAVALDAGLTAKLLQLSNSMFFGSRPKNAGIAAVVTAMGVPTIQALVAATAHHWSPTTWDPATEDYLRTMWRHAVATAALVETVASPAHRPYAHAAALLQDIGALAALAGVASGMPHDVDLADRRCDGVPLREVGVELMHLWGLPTPVAAAVAERDAPHEAAAAGLGVTGAVRIAHLLIQCTEARDPADGTHDEELQVLLTHPQMAARPCDWTAAAHTASERASTLLAV</sequence>
<dbReference type="SUPFAM" id="SSF109604">
    <property type="entry name" value="HD-domain/PDEase-like"/>
    <property type="match status" value="1"/>
</dbReference>
<dbReference type="InterPro" id="IPR011006">
    <property type="entry name" value="CheY-like_superfamily"/>
</dbReference>
<dbReference type="Pfam" id="PF00072">
    <property type="entry name" value="Response_reg"/>
    <property type="match status" value="1"/>
</dbReference>
<dbReference type="PROSITE" id="PS51833">
    <property type="entry name" value="HDOD"/>
    <property type="match status" value="1"/>
</dbReference>
<dbReference type="GO" id="GO:0000160">
    <property type="term" value="P:phosphorelay signal transduction system"/>
    <property type="evidence" value="ECO:0007669"/>
    <property type="project" value="InterPro"/>
</dbReference>
<dbReference type="InterPro" id="IPR050595">
    <property type="entry name" value="Bact_response_regulator"/>
</dbReference>
<keyword evidence="1 2" id="KW-0597">Phosphoprotein</keyword>
<proteinExistence type="predicted"/>
<evidence type="ECO:0000259" key="3">
    <source>
        <dbReference type="PROSITE" id="PS50110"/>
    </source>
</evidence>
<dbReference type="SMART" id="SM00448">
    <property type="entry name" value="REC"/>
    <property type="match status" value="1"/>
</dbReference>
<dbReference type="PANTHER" id="PTHR44591">
    <property type="entry name" value="STRESS RESPONSE REGULATOR PROTEIN 1"/>
    <property type="match status" value="1"/>
</dbReference>
<evidence type="ECO:0000313" key="5">
    <source>
        <dbReference type="EMBL" id="MBB4761490.1"/>
    </source>
</evidence>
<gene>
    <name evidence="5" type="ORF">BJ971_002046</name>
</gene>
<feature type="domain" description="HDOD" evidence="4">
    <location>
        <begin position="141"/>
        <end position="324"/>
    </location>
</feature>
<organism evidence="5 6">
    <name type="scientific">Actinoplanes digitatis</name>
    <dbReference type="NCBI Taxonomy" id="1868"/>
    <lineage>
        <taxon>Bacteria</taxon>
        <taxon>Bacillati</taxon>
        <taxon>Actinomycetota</taxon>
        <taxon>Actinomycetes</taxon>
        <taxon>Micromonosporales</taxon>
        <taxon>Micromonosporaceae</taxon>
        <taxon>Actinoplanes</taxon>
    </lineage>
</organism>
<dbReference type="InterPro" id="IPR001789">
    <property type="entry name" value="Sig_transdc_resp-reg_receiver"/>
</dbReference>